<evidence type="ECO:0000256" key="1">
    <source>
        <dbReference type="SAM" id="SignalP"/>
    </source>
</evidence>
<dbReference type="Pfam" id="PF07589">
    <property type="entry name" value="PEP-CTERM"/>
    <property type="match status" value="1"/>
</dbReference>
<dbReference type="InParanoid" id="A0A1Y5S9S0"/>
<dbReference type="EMBL" id="FWFR01000001">
    <property type="protein sequence ID" value="SLN35430.1"/>
    <property type="molecule type" value="Genomic_DNA"/>
</dbReference>
<feature type="chain" id="PRO_5012848184" description="Ice-binding protein C-terminal domain-containing protein" evidence="1">
    <location>
        <begin position="23"/>
        <end position="190"/>
    </location>
</feature>
<organism evidence="3 4">
    <name type="scientific">Oceanibacterium hippocampi</name>
    <dbReference type="NCBI Taxonomy" id="745714"/>
    <lineage>
        <taxon>Bacteria</taxon>
        <taxon>Pseudomonadati</taxon>
        <taxon>Pseudomonadota</taxon>
        <taxon>Alphaproteobacteria</taxon>
        <taxon>Sneathiellales</taxon>
        <taxon>Sneathiellaceae</taxon>
        <taxon>Oceanibacterium</taxon>
    </lineage>
</organism>
<feature type="domain" description="Ice-binding protein C-terminal" evidence="2">
    <location>
        <begin position="157"/>
        <end position="179"/>
    </location>
</feature>
<evidence type="ECO:0000313" key="3">
    <source>
        <dbReference type="EMBL" id="SLN35430.1"/>
    </source>
</evidence>
<keyword evidence="4" id="KW-1185">Reference proteome</keyword>
<feature type="signal peptide" evidence="1">
    <location>
        <begin position="1"/>
        <end position="22"/>
    </location>
</feature>
<dbReference type="AlphaFoldDB" id="A0A1Y5S9S0"/>
<protein>
    <recommendedName>
        <fullName evidence="2">Ice-binding protein C-terminal domain-containing protein</fullName>
    </recommendedName>
</protein>
<proteinExistence type="predicted"/>
<keyword evidence="1" id="KW-0732">Signal</keyword>
<accession>A0A1Y5S9S0</accession>
<dbReference type="RefSeq" id="WP_085882630.1">
    <property type="nucleotide sequence ID" value="NZ_FWFR01000001.1"/>
</dbReference>
<dbReference type="InterPro" id="IPR013424">
    <property type="entry name" value="Ice-binding_C"/>
</dbReference>
<reference evidence="3 4" key="1">
    <citation type="submission" date="2017-03" db="EMBL/GenBank/DDBJ databases">
        <authorList>
            <person name="Afonso C.L."/>
            <person name="Miller P.J."/>
            <person name="Scott M.A."/>
            <person name="Spackman E."/>
            <person name="Goraichik I."/>
            <person name="Dimitrov K.M."/>
            <person name="Suarez D.L."/>
            <person name="Swayne D.E."/>
        </authorList>
    </citation>
    <scope>NUCLEOTIDE SEQUENCE [LARGE SCALE GENOMIC DNA]</scope>
    <source>
        <strain evidence="3 4">CECT 7691</strain>
    </source>
</reference>
<gene>
    <name evidence="3" type="ORF">OCH7691_01414</name>
</gene>
<dbReference type="Proteomes" id="UP000193200">
    <property type="component" value="Unassembled WGS sequence"/>
</dbReference>
<dbReference type="OrthoDB" id="121459at2"/>
<name>A0A1Y5S9S0_9PROT</name>
<sequence length="190" mass="19645">MFLRTLAALSLALVTFCGTASAVPTTYDLTLTNTNPIGNVAGGTGSLTIDGSVLGIGNEFFSVLNGKLLALSFDIDGHNFDLADASNTGSQIFFQNGNLAGLTFLGTDNNILVSLTVGALSFTYSNFAAPYPFPFAQGILSATLRVDTPDNGGSTDIPEPAALLLFAAAVLGLGWQLRRGRLAARDGHAV</sequence>
<evidence type="ECO:0000313" key="4">
    <source>
        <dbReference type="Proteomes" id="UP000193200"/>
    </source>
</evidence>
<evidence type="ECO:0000259" key="2">
    <source>
        <dbReference type="Pfam" id="PF07589"/>
    </source>
</evidence>